<dbReference type="InterPro" id="IPR000659">
    <property type="entry name" value="Pyridox_Oxase"/>
</dbReference>
<feature type="binding site" evidence="5">
    <location>
        <position position="194"/>
    </location>
    <ligand>
        <name>FMN</name>
        <dbReference type="ChEBI" id="CHEBI:58210"/>
    </ligand>
</feature>
<evidence type="ECO:0000256" key="1">
    <source>
        <dbReference type="ARBA" id="ARBA00007301"/>
    </source>
</evidence>
<feature type="binding site" evidence="5">
    <location>
        <position position="122"/>
    </location>
    <ligand>
        <name>substrate</name>
    </ligand>
</feature>
<feature type="binding site" evidence="5">
    <location>
        <begin position="190"/>
        <end position="192"/>
    </location>
    <ligand>
        <name>substrate</name>
    </ligand>
</feature>
<feature type="binding site" evidence="5">
    <location>
        <position position="82"/>
    </location>
    <ligand>
        <name>FMN</name>
        <dbReference type="ChEBI" id="CHEBI:58210"/>
    </ligand>
</feature>
<dbReference type="HAMAP" id="MF_01629">
    <property type="entry name" value="PdxH"/>
    <property type="match status" value="1"/>
</dbReference>
<dbReference type="InterPro" id="IPR012349">
    <property type="entry name" value="Split_barrel_FMN-bd"/>
</dbReference>
<evidence type="ECO:0000259" key="6">
    <source>
        <dbReference type="Pfam" id="PF01243"/>
    </source>
</evidence>
<evidence type="ECO:0000313" key="9">
    <source>
        <dbReference type="Proteomes" id="UP001196661"/>
    </source>
</evidence>
<dbReference type="PROSITE" id="PS01064">
    <property type="entry name" value="PYRIDOX_OXIDASE"/>
    <property type="match status" value="1"/>
</dbReference>
<organism evidence="8 9">
    <name type="scientific">Leptothoe kymatousa TAU-MAC 1615</name>
    <dbReference type="NCBI Taxonomy" id="2364775"/>
    <lineage>
        <taxon>Bacteria</taxon>
        <taxon>Bacillati</taxon>
        <taxon>Cyanobacteriota</taxon>
        <taxon>Cyanophyceae</taxon>
        <taxon>Nodosilineales</taxon>
        <taxon>Cymatolegaceae</taxon>
        <taxon>Leptothoe</taxon>
        <taxon>Leptothoe kymatousa</taxon>
    </lineage>
</organism>
<feature type="binding site" evidence="5">
    <location>
        <begin position="60"/>
        <end position="65"/>
    </location>
    <ligand>
        <name>FMN</name>
        <dbReference type="ChEBI" id="CHEBI:58210"/>
    </ligand>
</feature>
<sequence length="212" mass="24392">MDIANLRQEYTLDGLTREQLSTNPFEQFQLWFQQACDQQVPEPNAMALSTVSASGEPFQRTVLLKYFDAQGFVFFTNYESRKAQQIAENSQVSLLFVWLTLERQIHISGRAAKVPEAESLKYFSSRPRSSQIGAWCSPQSAVIESRQVLEQNLAEITQKFEGQDIPLPPAWGGFRVVPHRFEFWQGRSSRLHDRFLYSVGENGRWDVDRLAP</sequence>
<protein>
    <recommendedName>
        <fullName evidence="5">Pyridoxine/pyridoxamine 5'-phosphate oxidase</fullName>
        <ecNumber evidence="5">1.4.3.5</ecNumber>
    </recommendedName>
    <alternativeName>
        <fullName evidence="5">PNP/PMP oxidase</fullName>
        <shortName evidence="5">PNPOx</shortName>
    </alternativeName>
    <alternativeName>
        <fullName evidence="5">Pyridoxal 5'-phosphate synthase</fullName>
    </alternativeName>
</protein>
<dbReference type="Pfam" id="PF01243">
    <property type="entry name" value="PNPOx_N"/>
    <property type="match status" value="1"/>
</dbReference>
<dbReference type="Pfam" id="PF10590">
    <property type="entry name" value="PNP_phzG_C"/>
    <property type="match status" value="1"/>
</dbReference>
<feature type="domain" description="Pyridoxine 5'-phosphate oxidase dimerisation C-terminal" evidence="7">
    <location>
        <begin position="171"/>
        <end position="212"/>
    </location>
</feature>
<comment type="cofactor">
    <cofactor evidence="5">
        <name>FMN</name>
        <dbReference type="ChEBI" id="CHEBI:58210"/>
    </cofactor>
    <text evidence="5">Binds 1 FMN per subunit.</text>
</comment>
<gene>
    <name evidence="5 8" type="primary">pdxH</name>
    <name evidence="8" type="ORF">IXB28_08595</name>
</gene>
<evidence type="ECO:0000313" key="8">
    <source>
        <dbReference type="EMBL" id="MBT9312261.1"/>
    </source>
</evidence>
<dbReference type="PIRSF" id="PIRSF000190">
    <property type="entry name" value="Pyd_amn-ph_oxd"/>
    <property type="match status" value="1"/>
</dbReference>
<comment type="function">
    <text evidence="5">Catalyzes the oxidation of either pyridoxine 5'-phosphate (PNP) or pyridoxamine 5'-phosphate (PMP) into pyridoxal 5'-phosphate (PLP).</text>
</comment>
<evidence type="ECO:0000256" key="5">
    <source>
        <dbReference type="HAMAP-Rule" id="MF_01629"/>
    </source>
</evidence>
<comment type="similarity">
    <text evidence="1 5">Belongs to the pyridoxamine 5'-phosphate oxidase family.</text>
</comment>
<dbReference type="NCBIfam" id="NF004231">
    <property type="entry name" value="PRK05679.1"/>
    <property type="match status" value="1"/>
</dbReference>
<proteinExistence type="inferred from homology"/>
<evidence type="ECO:0000256" key="4">
    <source>
        <dbReference type="ARBA" id="ARBA00023002"/>
    </source>
</evidence>
<comment type="catalytic activity">
    <reaction evidence="5">
        <text>pyridoxamine 5'-phosphate + O2 + H2O = pyridoxal 5'-phosphate + H2O2 + NH4(+)</text>
        <dbReference type="Rhea" id="RHEA:15817"/>
        <dbReference type="ChEBI" id="CHEBI:15377"/>
        <dbReference type="ChEBI" id="CHEBI:15379"/>
        <dbReference type="ChEBI" id="CHEBI:16240"/>
        <dbReference type="ChEBI" id="CHEBI:28938"/>
        <dbReference type="ChEBI" id="CHEBI:58451"/>
        <dbReference type="ChEBI" id="CHEBI:597326"/>
        <dbReference type="EC" id="1.4.3.5"/>
    </reaction>
</comment>
<reference evidence="8 9" key="1">
    <citation type="journal article" date="2021" name="Mar. Drugs">
        <title>Genome Reduction and Secondary Metabolism of the Marine Sponge-Associated Cyanobacterium Leptothoe.</title>
        <authorList>
            <person name="Konstantinou D."/>
            <person name="Popin R.V."/>
            <person name="Fewer D.P."/>
            <person name="Sivonen K."/>
            <person name="Gkelis S."/>
        </authorList>
    </citation>
    <scope>NUCLEOTIDE SEQUENCE [LARGE SCALE GENOMIC DNA]</scope>
    <source>
        <strain evidence="8 9">TAU-MAC 1615</strain>
    </source>
</reference>
<dbReference type="Gene3D" id="2.30.110.10">
    <property type="entry name" value="Electron Transport, Fmn-binding Protein, Chain A"/>
    <property type="match status" value="1"/>
</dbReference>
<feature type="binding site" evidence="5">
    <location>
        <position position="65"/>
    </location>
    <ligand>
        <name>substrate</name>
    </ligand>
</feature>
<keyword evidence="9" id="KW-1185">Reference proteome</keyword>
<dbReference type="RefSeq" id="WP_215618163.1">
    <property type="nucleotide sequence ID" value="NZ_JADOER010000007.1"/>
</dbReference>
<keyword evidence="4 5" id="KW-0560">Oxidoreductase</keyword>
<feature type="binding site" evidence="5">
    <location>
        <position position="184"/>
    </location>
    <ligand>
        <name>FMN</name>
        <dbReference type="ChEBI" id="CHEBI:58210"/>
    </ligand>
</feature>
<keyword evidence="3 5" id="KW-0288">FMN</keyword>
<evidence type="ECO:0000259" key="7">
    <source>
        <dbReference type="Pfam" id="PF10590"/>
    </source>
</evidence>
<evidence type="ECO:0000256" key="3">
    <source>
        <dbReference type="ARBA" id="ARBA00022643"/>
    </source>
</evidence>
<dbReference type="PANTHER" id="PTHR10851">
    <property type="entry name" value="PYRIDOXINE-5-PHOSPHATE OXIDASE"/>
    <property type="match status" value="1"/>
</dbReference>
<dbReference type="SUPFAM" id="SSF50475">
    <property type="entry name" value="FMN-binding split barrel"/>
    <property type="match status" value="1"/>
</dbReference>
<feature type="binding site" evidence="5">
    <location>
        <position position="126"/>
    </location>
    <ligand>
        <name>substrate</name>
    </ligand>
</feature>
<feature type="binding site" evidence="5">
    <location>
        <begin position="139"/>
        <end position="140"/>
    </location>
    <ligand>
        <name>FMN</name>
        <dbReference type="ChEBI" id="CHEBI:58210"/>
    </ligand>
</feature>
<feature type="domain" description="Pyridoxamine 5'-phosphate oxidase N-terminal" evidence="6">
    <location>
        <begin position="33"/>
        <end position="158"/>
    </location>
</feature>
<evidence type="ECO:0000256" key="2">
    <source>
        <dbReference type="ARBA" id="ARBA00022630"/>
    </source>
</evidence>
<comment type="subunit">
    <text evidence="5">Homodimer.</text>
</comment>
<keyword evidence="2 5" id="KW-0285">Flavoprotein</keyword>
<feature type="binding site" evidence="5">
    <location>
        <position position="104"/>
    </location>
    <ligand>
        <name>FMN</name>
        <dbReference type="ChEBI" id="CHEBI:58210"/>
    </ligand>
</feature>
<feature type="binding site" evidence="5">
    <location>
        <position position="130"/>
    </location>
    <ligand>
        <name>substrate</name>
    </ligand>
</feature>
<feature type="binding site" evidence="5">
    <location>
        <begin position="75"/>
        <end position="76"/>
    </location>
    <ligand>
        <name>FMN</name>
        <dbReference type="ChEBI" id="CHEBI:58210"/>
    </ligand>
</feature>
<keyword evidence="5" id="KW-0664">Pyridoxine biosynthesis</keyword>
<accession>A0ABS5Y383</accession>
<dbReference type="InterPro" id="IPR011576">
    <property type="entry name" value="Pyridox_Oxase_N"/>
</dbReference>
<comment type="catalytic activity">
    <reaction evidence="5">
        <text>pyridoxine 5'-phosphate + O2 = pyridoxal 5'-phosphate + H2O2</text>
        <dbReference type="Rhea" id="RHEA:15149"/>
        <dbReference type="ChEBI" id="CHEBI:15379"/>
        <dbReference type="ChEBI" id="CHEBI:16240"/>
        <dbReference type="ChEBI" id="CHEBI:58589"/>
        <dbReference type="ChEBI" id="CHEBI:597326"/>
        <dbReference type="EC" id="1.4.3.5"/>
    </reaction>
</comment>
<dbReference type="EMBL" id="JADOER010000007">
    <property type="protein sequence ID" value="MBT9312261.1"/>
    <property type="molecule type" value="Genomic_DNA"/>
</dbReference>
<dbReference type="PANTHER" id="PTHR10851:SF0">
    <property type="entry name" value="PYRIDOXINE-5'-PHOSPHATE OXIDASE"/>
    <property type="match status" value="1"/>
</dbReference>
<dbReference type="InterPro" id="IPR019740">
    <property type="entry name" value="Pyridox_Oxase_CS"/>
</dbReference>
<dbReference type="EC" id="1.4.3.5" evidence="5"/>
<dbReference type="InterPro" id="IPR019576">
    <property type="entry name" value="Pyridoxamine_oxidase_dimer_C"/>
</dbReference>
<dbReference type="NCBIfam" id="TIGR00558">
    <property type="entry name" value="pdxH"/>
    <property type="match status" value="1"/>
</dbReference>
<dbReference type="GO" id="GO:0004733">
    <property type="term" value="F:pyridoxamine phosphate oxidase activity"/>
    <property type="evidence" value="ECO:0007669"/>
    <property type="project" value="UniProtKB-EC"/>
</dbReference>
<comment type="pathway">
    <text evidence="5">Cofactor metabolism; pyridoxal 5'-phosphate salvage; pyridoxal 5'-phosphate from pyridoxamine 5'-phosphate: step 1/1.</text>
</comment>
<comment type="caution">
    <text evidence="8">The sequence shown here is derived from an EMBL/GenBank/DDBJ whole genome shotgun (WGS) entry which is preliminary data.</text>
</comment>
<name>A0ABS5Y383_9CYAN</name>
<feature type="binding site" evidence="5">
    <location>
        <position position="81"/>
    </location>
    <ligand>
        <name>FMN</name>
        <dbReference type="ChEBI" id="CHEBI:58210"/>
    </ligand>
</feature>
<dbReference type="Proteomes" id="UP001196661">
    <property type="component" value="Unassembled WGS sequence"/>
</dbReference>
<comment type="pathway">
    <text evidence="5">Cofactor metabolism; pyridoxal 5'-phosphate salvage; pyridoxal 5'-phosphate from pyridoxine 5'-phosphate: step 1/1.</text>
</comment>